<dbReference type="GO" id="GO:0006313">
    <property type="term" value="P:DNA transposition"/>
    <property type="evidence" value="ECO:0007669"/>
    <property type="project" value="InterPro"/>
</dbReference>
<sequence>MPREARKLSESGFYHVVYRGINHQNIFEEEQDFEYMLEILNKLKQEIKFEVHAYCLMTNHVHILLKENQPGDISTIIKRLLIKYVMKFNRKYQRSGALIGSRYKSKAVEVDEYFIPLIVYIHQNPR</sequence>
<feature type="non-terminal residue" evidence="2">
    <location>
        <position position="126"/>
    </location>
</feature>
<dbReference type="InterPro" id="IPR002686">
    <property type="entry name" value="Transposase_17"/>
</dbReference>
<dbReference type="Gene3D" id="3.30.70.1290">
    <property type="entry name" value="Transposase IS200-like"/>
    <property type="match status" value="1"/>
</dbReference>
<organism evidence="2 3">
    <name type="scientific">Pelosinus propionicus DSM 13327</name>
    <dbReference type="NCBI Taxonomy" id="1123291"/>
    <lineage>
        <taxon>Bacteria</taxon>
        <taxon>Bacillati</taxon>
        <taxon>Bacillota</taxon>
        <taxon>Negativicutes</taxon>
        <taxon>Selenomonadales</taxon>
        <taxon>Sporomusaceae</taxon>
        <taxon>Pelosinus</taxon>
    </lineage>
</organism>
<dbReference type="Proteomes" id="UP000199520">
    <property type="component" value="Unassembled WGS sequence"/>
</dbReference>
<proteinExistence type="predicted"/>
<dbReference type="PANTHER" id="PTHR34322:SF2">
    <property type="entry name" value="TRANSPOSASE IS200-LIKE DOMAIN-CONTAINING PROTEIN"/>
    <property type="match status" value="1"/>
</dbReference>
<reference evidence="3" key="1">
    <citation type="submission" date="2016-10" db="EMBL/GenBank/DDBJ databases">
        <authorList>
            <person name="Varghese N."/>
            <person name="Submissions S."/>
        </authorList>
    </citation>
    <scope>NUCLEOTIDE SEQUENCE [LARGE SCALE GENOMIC DNA]</scope>
    <source>
        <strain evidence="3">DSM 13327</strain>
    </source>
</reference>
<protein>
    <submittedName>
        <fullName evidence="2">REP element-mobilizing transposase RayT</fullName>
    </submittedName>
</protein>
<dbReference type="Pfam" id="PF01797">
    <property type="entry name" value="Y1_Tnp"/>
    <property type="match status" value="1"/>
</dbReference>
<dbReference type="GO" id="GO:0003677">
    <property type="term" value="F:DNA binding"/>
    <property type="evidence" value="ECO:0007669"/>
    <property type="project" value="InterPro"/>
</dbReference>
<dbReference type="RefSeq" id="WP_175490694.1">
    <property type="nucleotide sequence ID" value="NZ_FOTS01000082.1"/>
</dbReference>
<evidence type="ECO:0000313" key="3">
    <source>
        <dbReference type="Proteomes" id="UP000199520"/>
    </source>
</evidence>
<dbReference type="AlphaFoldDB" id="A0A1I4Q340"/>
<dbReference type="SMART" id="SM01321">
    <property type="entry name" value="Y1_Tnp"/>
    <property type="match status" value="1"/>
</dbReference>
<dbReference type="PANTHER" id="PTHR34322">
    <property type="entry name" value="TRANSPOSASE, Y1_TNP DOMAIN-CONTAINING"/>
    <property type="match status" value="1"/>
</dbReference>
<name>A0A1I4Q340_9FIRM</name>
<dbReference type="EMBL" id="FOTS01000082">
    <property type="protein sequence ID" value="SFM34489.1"/>
    <property type="molecule type" value="Genomic_DNA"/>
</dbReference>
<evidence type="ECO:0000313" key="2">
    <source>
        <dbReference type="EMBL" id="SFM34489.1"/>
    </source>
</evidence>
<feature type="domain" description="Transposase IS200-like" evidence="1">
    <location>
        <begin position="9"/>
        <end position="124"/>
    </location>
</feature>
<gene>
    <name evidence="2" type="ORF">SAMN04490355_10821</name>
</gene>
<dbReference type="SUPFAM" id="SSF143422">
    <property type="entry name" value="Transposase IS200-like"/>
    <property type="match status" value="1"/>
</dbReference>
<keyword evidence="3" id="KW-1185">Reference proteome</keyword>
<evidence type="ECO:0000259" key="1">
    <source>
        <dbReference type="SMART" id="SM01321"/>
    </source>
</evidence>
<accession>A0A1I4Q340</accession>
<dbReference type="GO" id="GO:0004803">
    <property type="term" value="F:transposase activity"/>
    <property type="evidence" value="ECO:0007669"/>
    <property type="project" value="InterPro"/>
</dbReference>
<dbReference type="STRING" id="1123291.SAMN04490355_10821"/>
<dbReference type="InterPro" id="IPR036515">
    <property type="entry name" value="Transposase_17_sf"/>
</dbReference>